<dbReference type="RefSeq" id="WP_161823537.1">
    <property type="nucleotide sequence ID" value="NZ_WVIC01000001.1"/>
</dbReference>
<keyword evidence="3" id="KW-1185">Reference proteome</keyword>
<dbReference type="Pfam" id="PF07689">
    <property type="entry name" value="KaiB"/>
    <property type="match status" value="1"/>
</dbReference>
<feature type="domain" description="KaiB" evidence="1">
    <location>
        <begin position="192"/>
        <end position="273"/>
    </location>
</feature>
<organism evidence="2 3">
    <name type="scientific">Petrachloros mirabilis ULC683</name>
    <dbReference type="NCBI Taxonomy" id="2781853"/>
    <lineage>
        <taxon>Bacteria</taxon>
        <taxon>Bacillati</taxon>
        <taxon>Cyanobacteriota</taxon>
        <taxon>Cyanophyceae</taxon>
        <taxon>Synechococcales</taxon>
        <taxon>Petrachlorosaceae</taxon>
        <taxon>Petrachloros</taxon>
        <taxon>Petrachloros mirabilis</taxon>
    </lineage>
</organism>
<accession>A0A8K1ZVU4</accession>
<proteinExistence type="predicted"/>
<dbReference type="AlphaFoldDB" id="A0A8K1ZVU4"/>
<evidence type="ECO:0000313" key="3">
    <source>
        <dbReference type="Proteomes" id="UP000607397"/>
    </source>
</evidence>
<evidence type="ECO:0000313" key="2">
    <source>
        <dbReference type="EMBL" id="NCJ05068.1"/>
    </source>
</evidence>
<dbReference type="InterPro" id="IPR011649">
    <property type="entry name" value="KaiB_domain"/>
</dbReference>
<dbReference type="GO" id="GO:0048511">
    <property type="term" value="P:rhythmic process"/>
    <property type="evidence" value="ECO:0007669"/>
    <property type="project" value="InterPro"/>
</dbReference>
<dbReference type="PANTHER" id="PTHR41709:SF2">
    <property type="entry name" value="CIRCADIAN CLOCK PROTEIN KAIB2"/>
    <property type="match status" value="1"/>
</dbReference>
<reference evidence="2" key="1">
    <citation type="submission" date="2019-12" db="EMBL/GenBank/DDBJ databases">
        <title>High-Quality draft genome sequences of three cyanobacteria isolated from the limestone walls of the Old Cathedral of Coimbra.</title>
        <authorList>
            <person name="Tiago I."/>
            <person name="Soares F."/>
            <person name="Portugal A."/>
        </authorList>
    </citation>
    <scope>NUCLEOTIDE SEQUENCE [LARGE SCALE GENOMIC DNA]</scope>
    <source>
        <strain evidence="2">C</strain>
    </source>
</reference>
<protein>
    <submittedName>
        <fullName evidence="2">Circadian clock protein KaiB</fullName>
    </submittedName>
</protein>
<dbReference type="Proteomes" id="UP000607397">
    <property type="component" value="Unassembled WGS sequence"/>
</dbReference>
<evidence type="ECO:0000259" key="1">
    <source>
        <dbReference type="SMART" id="SM01248"/>
    </source>
</evidence>
<dbReference type="PANTHER" id="PTHR41709">
    <property type="entry name" value="KAIB-LIKE PROTEIN 1"/>
    <property type="match status" value="1"/>
</dbReference>
<dbReference type="CDD" id="cd02978">
    <property type="entry name" value="KaiB_like"/>
    <property type="match status" value="1"/>
</dbReference>
<comment type="caution">
    <text evidence="2">The sequence shown here is derived from an EMBL/GenBank/DDBJ whole genome shotgun (WGS) entry which is preliminary data.</text>
</comment>
<gene>
    <name evidence="2" type="ORF">GS597_00745</name>
</gene>
<dbReference type="InterPro" id="IPR036249">
    <property type="entry name" value="Thioredoxin-like_sf"/>
</dbReference>
<dbReference type="SUPFAM" id="SSF52833">
    <property type="entry name" value="Thioredoxin-like"/>
    <property type="match status" value="1"/>
</dbReference>
<dbReference type="SMART" id="SM01248">
    <property type="entry name" value="KaiB"/>
    <property type="match status" value="1"/>
</dbReference>
<dbReference type="EMBL" id="WVIC01000001">
    <property type="protein sequence ID" value="NCJ05068.1"/>
    <property type="molecule type" value="Genomic_DNA"/>
</dbReference>
<dbReference type="InterPro" id="IPR039022">
    <property type="entry name" value="KaiB-like"/>
</dbReference>
<sequence>MADRDAPQLLNLTLPPFFKGLAVFTPGGDLVYCIDPQKRGHWHLQLCIALQDLLHLSDPPLFLGPSFTATVDRWQDPRTQQAKISAEAHARVWRYRPLLNVIFGTQIAHWQLSFQPEGLDDPLVILSYREQFPQLWENHQLVCRLDQVPYLHTDSQGMVVVDPVSGRNALATSGGLSQAIAEPEMPESYVLRLFVAGSSVSTAHILERLHRLLDEALQCPYTLQVIDVSKYPEQAERDHISATPTLVRVWPTPVRRLVGAVDQSQKILGLLNLKRYSSETLI</sequence>
<dbReference type="Gene3D" id="3.40.30.10">
    <property type="entry name" value="Glutaredoxin"/>
    <property type="match status" value="1"/>
</dbReference>
<name>A0A8K1ZVU4_9CYAN</name>